<evidence type="ECO:0000256" key="1">
    <source>
        <dbReference type="ARBA" id="ARBA00010062"/>
    </source>
</evidence>
<name>A0A1C6REQ4_9ACTN</name>
<keyword evidence="2 3" id="KW-0732">Signal</keyword>
<dbReference type="PANTHER" id="PTHR30483">
    <property type="entry name" value="LEUCINE-SPECIFIC-BINDING PROTEIN"/>
    <property type="match status" value="1"/>
</dbReference>
<dbReference type="STRING" id="568872.GA0070624_0781"/>
<organism evidence="5 6">
    <name type="scientific">Micromonospora rhizosphaerae</name>
    <dbReference type="NCBI Taxonomy" id="568872"/>
    <lineage>
        <taxon>Bacteria</taxon>
        <taxon>Bacillati</taxon>
        <taxon>Actinomycetota</taxon>
        <taxon>Actinomycetes</taxon>
        <taxon>Micromonosporales</taxon>
        <taxon>Micromonosporaceae</taxon>
        <taxon>Micromonospora</taxon>
    </lineage>
</organism>
<proteinExistence type="inferred from homology"/>
<dbReference type="EMBL" id="FMHV01000002">
    <property type="protein sequence ID" value="SCL15647.1"/>
    <property type="molecule type" value="Genomic_DNA"/>
</dbReference>
<dbReference type="OrthoDB" id="3759485at2"/>
<dbReference type="PROSITE" id="PS51257">
    <property type="entry name" value="PROKAR_LIPOPROTEIN"/>
    <property type="match status" value="1"/>
</dbReference>
<evidence type="ECO:0000256" key="3">
    <source>
        <dbReference type="SAM" id="SignalP"/>
    </source>
</evidence>
<reference evidence="6" key="1">
    <citation type="submission" date="2016-06" db="EMBL/GenBank/DDBJ databases">
        <authorList>
            <person name="Varghese N."/>
            <person name="Submissions Spin"/>
        </authorList>
    </citation>
    <scope>NUCLEOTIDE SEQUENCE [LARGE SCALE GENOMIC DNA]</scope>
    <source>
        <strain evidence="6">DSM 45431</strain>
    </source>
</reference>
<feature type="chain" id="PRO_5008744781" evidence="3">
    <location>
        <begin position="25"/>
        <end position="401"/>
    </location>
</feature>
<dbReference type="InterPro" id="IPR028081">
    <property type="entry name" value="Leu-bd"/>
</dbReference>
<dbReference type="Gene3D" id="3.40.50.2300">
    <property type="match status" value="2"/>
</dbReference>
<gene>
    <name evidence="5" type="ORF">GA0070624_0781</name>
</gene>
<dbReference type="Pfam" id="PF13458">
    <property type="entry name" value="Peripla_BP_6"/>
    <property type="match status" value="1"/>
</dbReference>
<dbReference type="InterPro" id="IPR051010">
    <property type="entry name" value="BCAA_transport"/>
</dbReference>
<dbReference type="AlphaFoldDB" id="A0A1C6REQ4"/>
<dbReference type="RefSeq" id="WP_091336746.1">
    <property type="nucleotide sequence ID" value="NZ_FMHV01000002.1"/>
</dbReference>
<dbReference type="InterPro" id="IPR028082">
    <property type="entry name" value="Peripla_BP_I"/>
</dbReference>
<evidence type="ECO:0000313" key="5">
    <source>
        <dbReference type="EMBL" id="SCL15647.1"/>
    </source>
</evidence>
<keyword evidence="6" id="KW-1185">Reference proteome</keyword>
<dbReference type="Proteomes" id="UP000199413">
    <property type="component" value="Unassembled WGS sequence"/>
</dbReference>
<dbReference type="InterPro" id="IPR006311">
    <property type="entry name" value="TAT_signal"/>
</dbReference>
<sequence>MSQMNRRRALQLLAALGTTGLAAACGSNPDSESTTNDSASPIKIGLIVPEAGANKAIGVDIANGFQLFLALNDQRLGGHPVTVVTADEGDTAKTGQAAVDRLLKEGVIALTGVVSSAVMSGVRDTVEQARVPLIGSNASPTSLQSVVYIWRTSYVLDEPGQALGEYLRQTLAANSRIAILAPDSTGSKDVIKGFRLKYEVGRRLPDPIFTGEFKKPQKGFFADQIRQALSGKPNAVFCHFAGPAAVQFIKDLYDEGYQGPIYAPGFLTEGTVLDDLESEAETIKRFGIETALNYSADLNNTANRVFASAYRKTYNVSPTTYAMASYDAAQVLDKALRLAGPNPTPQQVNLALGKIGQIDSPRGAWQFNQPRTPQQKWYLRRVQPDGRLLSNVVINELATLG</sequence>
<feature type="domain" description="Leucine-binding protein" evidence="4">
    <location>
        <begin position="41"/>
        <end position="386"/>
    </location>
</feature>
<protein>
    <submittedName>
        <fullName evidence="5">Amino acid/amide ABC transporter substrate-binding protein, HAAT family</fullName>
    </submittedName>
</protein>
<comment type="similarity">
    <text evidence="1">Belongs to the leucine-binding protein family.</text>
</comment>
<evidence type="ECO:0000259" key="4">
    <source>
        <dbReference type="Pfam" id="PF13458"/>
    </source>
</evidence>
<dbReference type="SUPFAM" id="SSF53822">
    <property type="entry name" value="Periplasmic binding protein-like I"/>
    <property type="match status" value="1"/>
</dbReference>
<accession>A0A1C6REQ4</accession>
<evidence type="ECO:0000313" key="6">
    <source>
        <dbReference type="Proteomes" id="UP000199413"/>
    </source>
</evidence>
<evidence type="ECO:0000256" key="2">
    <source>
        <dbReference type="ARBA" id="ARBA00022729"/>
    </source>
</evidence>
<feature type="signal peptide" evidence="3">
    <location>
        <begin position="1"/>
        <end position="24"/>
    </location>
</feature>
<dbReference type="PROSITE" id="PS51318">
    <property type="entry name" value="TAT"/>
    <property type="match status" value="1"/>
</dbReference>
<dbReference type="PANTHER" id="PTHR30483:SF6">
    <property type="entry name" value="PERIPLASMIC BINDING PROTEIN OF ABC TRANSPORTER FOR NATURAL AMINO ACIDS"/>
    <property type="match status" value="1"/>
</dbReference>